<evidence type="ECO:0000256" key="2">
    <source>
        <dbReference type="SAM" id="Phobius"/>
    </source>
</evidence>
<dbReference type="EMBL" id="BDCR01000003">
    <property type="protein sequence ID" value="GAT62802.1"/>
    <property type="molecule type" value="Genomic_DNA"/>
</dbReference>
<gene>
    <name evidence="3" type="ORF">PJIAN_3105</name>
</gene>
<proteinExistence type="predicted"/>
<name>A0A170ZLT2_9BACT</name>
<organism evidence="3 4">
    <name type="scientific">Paludibacter jiangxiensis</name>
    <dbReference type="NCBI Taxonomy" id="681398"/>
    <lineage>
        <taxon>Bacteria</taxon>
        <taxon>Pseudomonadati</taxon>
        <taxon>Bacteroidota</taxon>
        <taxon>Bacteroidia</taxon>
        <taxon>Bacteroidales</taxon>
        <taxon>Paludibacteraceae</taxon>
        <taxon>Paludibacter</taxon>
    </lineage>
</organism>
<dbReference type="AlphaFoldDB" id="A0A170ZLT2"/>
<dbReference type="OrthoDB" id="1115172at2"/>
<evidence type="ECO:0000313" key="3">
    <source>
        <dbReference type="EMBL" id="GAT62802.1"/>
    </source>
</evidence>
<keyword evidence="4" id="KW-1185">Reference proteome</keyword>
<dbReference type="RefSeq" id="WP_068703439.1">
    <property type="nucleotide sequence ID" value="NZ_BDCR01000003.1"/>
</dbReference>
<feature type="transmembrane region" description="Helical" evidence="2">
    <location>
        <begin position="7"/>
        <end position="28"/>
    </location>
</feature>
<keyword evidence="2" id="KW-0812">Transmembrane</keyword>
<reference evidence="4" key="1">
    <citation type="submission" date="2016-04" db="EMBL/GenBank/DDBJ databases">
        <title>Draft genome sequence of Paludibacter jiangxiensis strain NM7.</title>
        <authorList>
            <person name="Qiu Y."/>
            <person name="Matsuura N."/>
            <person name="Ohashi A."/>
            <person name="Tourlousse M.D."/>
            <person name="Sekiguchi Y."/>
        </authorList>
    </citation>
    <scope>NUCLEOTIDE SEQUENCE [LARGE SCALE GENOMIC DNA]</scope>
    <source>
        <strain evidence="4">NM7</strain>
    </source>
</reference>
<reference evidence="4" key="2">
    <citation type="journal article" date="2017" name="Genome Announc.">
        <title>Draft genome sequence of Paludibacter jiangxiensis NM7(T), a propionate-producing fermentative bacterium.</title>
        <authorList>
            <person name="Qiu Y.-L."/>
            <person name="Tourlousse D.M."/>
            <person name="Matsuura N."/>
            <person name="Ohashi A."/>
            <person name="Sekiguchi Y."/>
        </authorList>
    </citation>
    <scope>NUCLEOTIDE SEQUENCE [LARGE SCALE GENOMIC DNA]</scope>
    <source>
        <strain evidence="4">NM7</strain>
    </source>
</reference>
<evidence type="ECO:0000256" key="1">
    <source>
        <dbReference type="SAM" id="Coils"/>
    </source>
</evidence>
<evidence type="ECO:0000313" key="4">
    <source>
        <dbReference type="Proteomes" id="UP000076586"/>
    </source>
</evidence>
<keyword evidence="2" id="KW-1133">Transmembrane helix</keyword>
<protein>
    <submittedName>
        <fullName evidence="3">Uncharacterized protein</fullName>
    </submittedName>
</protein>
<feature type="coiled-coil region" evidence="1">
    <location>
        <begin position="125"/>
        <end position="173"/>
    </location>
</feature>
<keyword evidence="2" id="KW-0472">Membrane</keyword>
<comment type="caution">
    <text evidence="3">The sequence shown here is derived from an EMBL/GenBank/DDBJ whole genome shotgun (WGS) entry which is preliminary data.</text>
</comment>
<sequence>MAGRKNIIIYGSVGALVLGLVIALVFFVKKSSDKDSEMKGMVAQMTYEKSQLQQEYEDFAKSTDGLQFKTTNDSLAHQIVKQKQRIQSLMEELKTVRVTDVQKINQLKQELATVRKVLRQYVIMVDSLNHQNQVLTAENQEVKQKFNQASQHVEQLSKEKSSLEEKVTRAARLDVKSLSVETLTDRNKKTDKVNKTTTIKINFTIAKNVTAAPGNKHVYARIMTPDNGVLARSQGDVFPFENRQIQFSCKKTIEYQGEDLSDVLYWKVNELLFPGSYRVDLFADGNLIGQASFRLAK</sequence>
<keyword evidence="1" id="KW-0175">Coiled coil</keyword>
<accession>A0A170ZLT2</accession>
<dbReference type="Proteomes" id="UP000076586">
    <property type="component" value="Unassembled WGS sequence"/>
</dbReference>
<dbReference type="STRING" id="681398.PJIAN_3105"/>
<feature type="coiled-coil region" evidence="1">
    <location>
        <begin position="72"/>
        <end position="99"/>
    </location>
</feature>